<evidence type="ECO:0000313" key="3">
    <source>
        <dbReference type="Proteomes" id="UP000825729"/>
    </source>
</evidence>
<dbReference type="SUPFAM" id="SSF53335">
    <property type="entry name" value="S-adenosyl-L-methionine-dependent methyltransferases"/>
    <property type="match status" value="1"/>
</dbReference>
<dbReference type="PANTHER" id="PTHR33593:SF1">
    <property type="entry name" value="DUF1442 FAMILY PROTEIN"/>
    <property type="match status" value="1"/>
</dbReference>
<accession>A0AAV7EIW8</accession>
<dbReference type="EMBL" id="JAINDJ010000005">
    <property type="protein sequence ID" value="KAG9448269.1"/>
    <property type="molecule type" value="Genomic_DNA"/>
</dbReference>
<organism evidence="2 3">
    <name type="scientific">Aristolochia fimbriata</name>
    <name type="common">White veined hardy Dutchman's pipe vine</name>
    <dbReference type="NCBI Taxonomy" id="158543"/>
    <lineage>
        <taxon>Eukaryota</taxon>
        <taxon>Viridiplantae</taxon>
        <taxon>Streptophyta</taxon>
        <taxon>Embryophyta</taxon>
        <taxon>Tracheophyta</taxon>
        <taxon>Spermatophyta</taxon>
        <taxon>Magnoliopsida</taxon>
        <taxon>Magnoliidae</taxon>
        <taxon>Piperales</taxon>
        <taxon>Aristolochiaceae</taxon>
        <taxon>Aristolochia</taxon>
    </lineage>
</organism>
<name>A0AAV7EIW8_ARIFI</name>
<dbReference type="Proteomes" id="UP000825729">
    <property type="component" value="Unassembled WGS sequence"/>
</dbReference>
<keyword evidence="3" id="KW-1185">Reference proteome</keyword>
<comment type="caution">
    <text evidence="2">The sequence shown here is derived from an EMBL/GenBank/DDBJ whole genome shotgun (WGS) entry which is preliminary data.</text>
</comment>
<sequence length="307" mass="33353">MGEIRKGGVRKRVEAATAYKRTRCRSCLAVEVCWREKRGEPSTAVDSKGTPPRPSPSLPSLNNGNSGIVMGWSPALAANAFMNTLKLSKHQEREKLCSCKTPGPESNAFVSALAAGMSAKLLVEVSKGVSCTSIALAAAARETGGRLICIYSESESKSLGKAKQVIKDAGLRDLVEFRVGDPFKILPSYENVDFSLMDCRMDGYPSLLKLLNVNPRRSVVVGNNLVDARRGGLGGSFVTEIEWGSSSVKCTKSLIGTDMEVMMIGRGDEFGRRERAVVRPPSKSKWVAKVDKETGEEHIFRVVPRRS</sequence>
<protein>
    <submittedName>
        <fullName evidence="2">Uncharacterized protein</fullName>
    </submittedName>
</protein>
<evidence type="ECO:0000256" key="1">
    <source>
        <dbReference type="SAM" id="MobiDB-lite"/>
    </source>
</evidence>
<proteinExistence type="predicted"/>
<reference evidence="2 3" key="1">
    <citation type="submission" date="2021-07" db="EMBL/GenBank/DDBJ databases">
        <title>The Aristolochia fimbriata genome: insights into angiosperm evolution, floral development and chemical biosynthesis.</title>
        <authorList>
            <person name="Jiao Y."/>
        </authorList>
    </citation>
    <scope>NUCLEOTIDE SEQUENCE [LARGE SCALE GENOMIC DNA]</scope>
    <source>
        <strain evidence="2">IBCAS-2021</strain>
        <tissue evidence="2">Leaf</tissue>
    </source>
</reference>
<dbReference type="Gene3D" id="3.40.50.150">
    <property type="entry name" value="Vaccinia Virus protein VP39"/>
    <property type="match status" value="1"/>
</dbReference>
<feature type="region of interest" description="Disordered" evidence="1">
    <location>
        <begin position="40"/>
        <end position="62"/>
    </location>
</feature>
<gene>
    <name evidence="2" type="ORF">H6P81_014397</name>
</gene>
<dbReference type="PANTHER" id="PTHR33593">
    <property type="entry name" value="DUF1442 FAMILY PROTEIN"/>
    <property type="match status" value="1"/>
</dbReference>
<dbReference type="InterPro" id="IPR029063">
    <property type="entry name" value="SAM-dependent_MTases_sf"/>
</dbReference>
<dbReference type="AlphaFoldDB" id="A0AAV7EIW8"/>
<evidence type="ECO:0000313" key="2">
    <source>
        <dbReference type="EMBL" id="KAG9448269.1"/>
    </source>
</evidence>
<dbReference type="Pfam" id="PF07279">
    <property type="entry name" value="DUF1442"/>
    <property type="match status" value="1"/>
</dbReference>
<dbReference type="InterPro" id="IPR009902">
    <property type="entry name" value="DUF1442"/>
</dbReference>